<evidence type="ECO:0000256" key="7">
    <source>
        <dbReference type="ARBA" id="ARBA00023242"/>
    </source>
</evidence>
<dbReference type="PROSITE" id="PS00463">
    <property type="entry name" value="ZN2_CY6_FUNGAL_1"/>
    <property type="match status" value="1"/>
</dbReference>
<feature type="transmembrane region" description="Helical" evidence="9">
    <location>
        <begin position="587"/>
        <end position="609"/>
    </location>
</feature>
<keyword evidence="9" id="KW-0472">Membrane</keyword>
<keyword evidence="4" id="KW-0805">Transcription regulation</keyword>
<feature type="region of interest" description="Disordered" evidence="8">
    <location>
        <begin position="775"/>
        <end position="799"/>
    </location>
</feature>
<evidence type="ECO:0000256" key="3">
    <source>
        <dbReference type="ARBA" id="ARBA00022833"/>
    </source>
</evidence>
<dbReference type="Pfam" id="PF04082">
    <property type="entry name" value="Fungal_trans"/>
    <property type="match status" value="1"/>
</dbReference>
<evidence type="ECO:0000256" key="10">
    <source>
        <dbReference type="SAM" id="SignalP"/>
    </source>
</evidence>
<keyword evidence="3" id="KW-0862">Zinc</keyword>
<evidence type="ECO:0000313" key="13">
    <source>
        <dbReference type="Proteomes" id="UP000015464"/>
    </source>
</evidence>
<evidence type="ECO:0000256" key="5">
    <source>
        <dbReference type="ARBA" id="ARBA00023125"/>
    </source>
</evidence>
<dbReference type="CDD" id="cd00067">
    <property type="entry name" value="GAL4"/>
    <property type="match status" value="1"/>
</dbReference>
<dbReference type="PROSITE" id="PS50048">
    <property type="entry name" value="ZN2_CY6_FUNGAL_2"/>
    <property type="match status" value="1"/>
</dbReference>
<dbReference type="GeneID" id="25037385"/>
<dbReference type="STRING" id="653667.S9XJA0"/>
<evidence type="ECO:0000256" key="2">
    <source>
        <dbReference type="ARBA" id="ARBA00022723"/>
    </source>
</evidence>
<dbReference type="HOGENOM" id="CLU_360982_0_0_1"/>
<feature type="transmembrane region" description="Helical" evidence="9">
    <location>
        <begin position="393"/>
        <end position="418"/>
    </location>
</feature>
<feature type="compositionally biased region" description="Basic and acidic residues" evidence="8">
    <location>
        <begin position="779"/>
        <end position="790"/>
    </location>
</feature>
<sequence>MLSCYISILLFILMPLKGFSSRPLYLEEKTESSKQKRRVPADIRKRIRRACLGCRLKKSRCTGTVPCHSCLALGSQCVYTDVEKERTPSKQYIAELSKRQKCFEYLFEHICPSVPQCTQALVQLCKSLESNIKQGTPLASLIKPAVIDETLCKFSLNSEEETSEESTNQQKVYVSSEPRVPDQCLLTEGSISDRFAKTIKHATNFVPNERLSHDTLGPVLIGPTSSSVFLEELASSLNVLERASPCLTSESLSPSLQSVEAFKSCLPVLLQRGLISLGPSPDLKSSNVTSQYFESLSLLACQLLPSLETARQLSQIFFVRFQCFLQLYPPAFFYKRYQIFYNIPKLPNNLDIGFLIVSMSIMALGQLTANNDGIHIKEPIENAFELLNLSEQLLFFLLPKFSLSTVQGIAIVAFQCLLMDRKKEAYSYVGLAFHIARVIGLEVMDSTQTLDDSVAQETNRRILWSLRVISSFLFLQAGITPIISLFPVNDLYFHNLPNIIHELEVPHLPSTVFYFTSTIKFFSIAVPSLLSIYNPTGIHSNQEQDYAALLSKVKGASEKINEWKKSLPHQQVNDMHDRTNSLFRGSVFLHLLYHHFNLLLFQTVVFYHLKYNTFSSKFSLVTESTSVILDSNSCFQSVQSILSLILLLQENNQLDNCFSLEYEILYMAASMSLLLFVTRVTDDKPFLKCIHLLESMGSVSVNAKEKLSKLKTVASKCQSEYLATQQKSSFPGNDRPSEICSVQEGYLAWKTWIQELSKDSDLPVGHSLKANSNATSLEMDSHSSYEKHPSSTESNTASSHPFLSWHEALLSMDIESNKLS</sequence>
<evidence type="ECO:0000313" key="12">
    <source>
        <dbReference type="EMBL" id="EPY53701.1"/>
    </source>
</evidence>
<name>S9XJA0_SCHCR</name>
<comment type="subcellular location">
    <subcellularLocation>
        <location evidence="1">Nucleus</location>
    </subcellularLocation>
</comment>
<dbReference type="AlphaFoldDB" id="S9XJA0"/>
<keyword evidence="7" id="KW-0539">Nucleus</keyword>
<dbReference type="GO" id="GO:0043565">
    <property type="term" value="F:sequence-specific DNA binding"/>
    <property type="evidence" value="ECO:0007669"/>
    <property type="project" value="TreeGrafter"/>
</dbReference>
<dbReference type="InterPro" id="IPR007219">
    <property type="entry name" value="XnlR_reg_dom"/>
</dbReference>
<keyword evidence="6" id="KW-0804">Transcription</keyword>
<dbReference type="Gene3D" id="4.10.240.10">
    <property type="entry name" value="Zn(2)-C6 fungal-type DNA-binding domain"/>
    <property type="match status" value="1"/>
</dbReference>
<dbReference type="GO" id="GO:0008270">
    <property type="term" value="F:zinc ion binding"/>
    <property type="evidence" value="ECO:0007669"/>
    <property type="project" value="InterPro"/>
</dbReference>
<dbReference type="GO" id="GO:0005634">
    <property type="term" value="C:nucleus"/>
    <property type="evidence" value="ECO:0007669"/>
    <property type="project" value="UniProtKB-SubCell"/>
</dbReference>
<feature type="signal peptide" evidence="10">
    <location>
        <begin position="1"/>
        <end position="18"/>
    </location>
</feature>
<organism evidence="12 13">
    <name type="scientific">Schizosaccharomyces cryophilus (strain OY26 / ATCC MYA-4695 / CBS 11777 / NBRC 106824 / NRRL Y48691)</name>
    <name type="common">Fission yeast</name>
    <dbReference type="NCBI Taxonomy" id="653667"/>
    <lineage>
        <taxon>Eukaryota</taxon>
        <taxon>Fungi</taxon>
        <taxon>Dikarya</taxon>
        <taxon>Ascomycota</taxon>
        <taxon>Taphrinomycotina</taxon>
        <taxon>Schizosaccharomycetes</taxon>
        <taxon>Schizosaccharomycetales</taxon>
        <taxon>Schizosaccharomycetaceae</taxon>
        <taxon>Schizosaccharomyces</taxon>
    </lineage>
</organism>
<dbReference type="SUPFAM" id="SSF57701">
    <property type="entry name" value="Zn2/Cys6 DNA-binding domain"/>
    <property type="match status" value="1"/>
</dbReference>
<keyword evidence="10" id="KW-0732">Signal</keyword>
<keyword evidence="9" id="KW-0812">Transmembrane</keyword>
<dbReference type="Proteomes" id="UP000015464">
    <property type="component" value="Unassembled WGS sequence"/>
</dbReference>
<evidence type="ECO:0000256" key="1">
    <source>
        <dbReference type="ARBA" id="ARBA00004123"/>
    </source>
</evidence>
<dbReference type="SMART" id="SM00066">
    <property type="entry name" value="GAL4"/>
    <property type="match status" value="1"/>
</dbReference>
<dbReference type="PANTHER" id="PTHR47540:SF1">
    <property type="entry name" value="ACTIVATOR OF STRESS GENES 1-RELATED"/>
    <property type="match status" value="1"/>
</dbReference>
<feature type="transmembrane region" description="Helical" evidence="9">
    <location>
        <begin position="512"/>
        <end position="533"/>
    </location>
</feature>
<dbReference type="InterPro" id="IPR051711">
    <property type="entry name" value="Stress_Response_Reg"/>
</dbReference>
<keyword evidence="9" id="KW-1133">Transmembrane helix</keyword>
<evidence type="ECO:0000256" key="9">
    <source>
        <dbReference type="SAM" id="Phobius"/>
    </source>
</evidence>
<dbReference type="InterPro" id="IPR001138">
    <property type="entry name" value="Zn2Cys6_DnaBD"/>
</dbReference>
<dbReference type="CDD" id="cd12148">
    <property type="entry name" value="fungal_TF_MHR"/>
    <property type="match status" value="1"/>
</dbReference>
<keyword evidence="13" id="KW-1185">Reference proteome</keyword>
<dbReference type="PANTHER" id="PTHR47540">
    <property type="entry name" value="THIAMINE REPRESSIBLE GENES REGULATORY PROTEIN THI5"/>
    <property type="match status" value="1"/>
</dbReference>
<dbReference type="OrthoDB" id="3266505at2759"/>
<dbReference type="EMBL" id="KE546988">
    <property type="protein sequence ID" value="EPY53701.1"/>
    <property type="molecule type" value="Genomic_DNA"/>
</dbReference>
<accession>S9XJA0</accession>
<feature type="chain" id="PRO_5004559747" evidence="10">
    <location>
        <begin position="19"/>
        <end position="820"/>
    </location>
</feature>
<dbReference type="Pfam" id="PF00172">
    <property type="entry name" value="Zn_clus"/>
    <property type="match status" value="1"/>
</dbReference>
<dbReference type="RefSeq" id="XP_013021179.1">
    <property type="nucleotide sequence ID" value="XM_013165725.1"/>
</dbReference>
<keyword evidence="5" id="KW-0238">DNA-binding</keyword>
<dbReference type="GO" id="GO:0006351">
    <property type="term" value="P:DNA-templated transcription"/>
    <property type="evidence" value="ECO:0007669"/>
    <property type="project" value="InterPro"/>
</dbReference>
<dbReference type="InterPro" id="IPR036864">
    <property type="entry name" value="Zn2-C6_fun-type_DNA-bd_sf"/>
</dbReference>
<proteinExistence type="predicted"/>
<reference evidence="12 13" key="1">
    <citation type="journal article" date="2011" name="Science">
        <title>Comparative functional genomics of the fission yeasts.</title>
        <authorList>
            <person name="Rhind N."/>
            <person name="Chen Z."/>
            <person name="Yassour M."/>
            <person name="Thompson D.A."/>
            <person name="Haas B.J."/>
            <person name="Habib N."/>
            <person name="Wapinski I."/>
            <person name="Roy S."/>
            <person name="Lin M.F."/>
            <person name="Heiman D.I."/>
            <person name="Young S.K."/>
            <person name="Furuya K."/>
            <person name="Guo Y."/>
            <person name="Pidoux A."/>
            <person name="Chen H.M."/>
            <person name="Robbertse B."/>
            <person name="Goldberg J.M."/>
            <person name="Aoki K."/>
            <person name="Bayne E.H."/>
            <person name="Berlin A.M."/>
            <person name="Desjardins C.A."/>
            <person name="Dobbs E."/>
            <person name="Dukaj L."/>
            <person name="Fan L."/>
            <person name="FitzGerald M.G."/>
            <person name="French C."/>
            <person name="Gujja S."/>
            <person name="Hansen K."/>
            <person name="Keifenheim D."/>
            <person name="Levin J.Z."/>
            <person name="Mosher R.A."/>
            <person name="Mueller C.A."/>
            <person name="Pfiffner J."/>
            <person name="Priest M."/>
            <person name="Russ C."/>
            <person name="Smialowska A."/>
            <person name="Swoboda P."/>
            <person name="Sykes S.M."/>
            <person name="Vaughn M."/>
            <person name="Vengrova S."/>
            <person name="Yoder R."/>
            <person name="Zeng Q."/>
            <person name="Allshire R."/>
            <person name="Baulcombe D."/>
            <person name="Birren B.W."/>
            <person name="Brown W."/>
            <person name="Ekwall K."/>
            <person name="Kellis M."/>
            <person name="Leatherwood J."/>
            <person name="Levin H."/>
            <person name="Margalit H."/>
            <person name="Martienssen R."/>
            <person name="Nieduszynski C.A."/>
            <person name="Spatafora J.W."/>
            <person name="Friedman N."/>
            <person name="Dalgaard J.Z."/>
            <person name="Baumann P."/>
            <person name="Niki H."/>
            <person name="Regev A."/>
            <person name="Nusbaum C."/>
        </authorList>
    </citation>
    <scope>NUCLEOTIDE SEQUENCE [LARGE SCALE GENOMIC DNA]</scope>
    <source>
        <strain evidence="13">OY26 / ATCC MYA-4695 / CBS 11777 / NBRC 106824 / NRRL Y48691</strain>
    </source>
</reference>
<feature type="domain" description="Zn(2)-C6 fungal-type" evidence="11">
    <location>
        <begin position="50"/>
        <end position="79"/>
    </location>
</feature>
<evidence type="ECO:0000256" key="4">
    <source>
        <dbReference type="ARBA" id="ARBA00023015"/>
    </source>
</evidence>
<dbReference type="GO" id="GO:0001228">
    <property type="term" value="F:DNA-binding transcription activator activity, RNA polymerase II-specific"/>
    <property type="evidence" value="ECO:0007669"/>
    <property type="project" value="EnsemblFungi"/>
</dbReference>
<protein>
    <submittedName>
        <fullName evidence="12">Transcription factor Thi5</fullName>
    </submittedName>
</protein>
<evidence type="ECO:0000256" key="6">
    <source>
        <dbReference type="ARBA" id="ARBA00023163"/>
    </source>
</evidence>
<dbReference type="OMA" id="FEHICPS"/>
<evidence type="ECO:0000259" key="11">
    <source>
        <dbReference type="PROSITE" id="PS50048"/>
    </source>
</evidence>
<evidence type="ECO:0000256" key="8">
    <source>
        <dbReference type="SAM" id="MobiDB-lite"/>
    </source>
</evidence>
<gene>
    <name evidence="12" type="ORF">SPOG_03066</name>
</gene>
<keyword evidence="2" id="KW-0479">Metal-binding</keyword>
<feature type="transmembrane region" description="Helical" evidence="9">
    <location>
        <begin position="468"/>
        <end position="488"/>
    </location>
</feature>